<reference evidence="4" key="1">
    <citation type="journal article" date="2022" name="ISME J.">
        <title>Genetic and phylogenetic analysis of dissimilatory iodate-reducing bacteria identifies potential niches across the world's oceans.</title>
        <authorList>
            <person name="Reyes-Umana V."/>
            <person name="Henning Z."/>
            <person name="Lee K."/>
            <person name="Barnum T.P."/>
            <person name="Coates J.D."/>
        </authorList>
    </citation>
    <scope>NUCLEOTIDE SEQUENCE [LARGE SCALE GENOMIC DNA]</scope>
    <source>
        <strain evidence="4">IR12</strain>
    </source>
</reference>
<dbReference type="EMBL" id="JAEKFT010000004">
    <property type="protein sequence ID" value="MBT0960424.1"/>
    <property type="molecule type" value="Genomic_DNA"/>
</dbReference>
<keyword evidence="4" id="KW-1185">Reference proteome</keyword>
<keyword evidence="2" id="KW-0812">Transmembrane</keyword>
<keyword evidence="2" id="KW-0472">Membrane</keyword>
<organism evidence="3 4">
    <name type="scientific">Denitromonas iodatirespirans</name>
    <dbReference type="NCBI Taxonomy" id="2795389"/>
    <lineage>
        <taxon>Bacteria</taxon>
        <taxon>Pseudomonadati</taxon>
        <taxon>Pseudomonadota</taxon>
        <taxon>Betaproteobacteria</taxon>
        <taxon>Rhodocyclales</taxon>
        <taxon>Zoogloeaceae</taxon>
        <taxon>Denitromonas</taxon>
    </lineage>
</organism>
<comment type="caution">
    <text evidence="3">The sequence shown here is derived from an EMBL/GenBank/DDBJ whole genome shotgun (WGS) entry which is preliminary data.</text>
</comment>
<keyword evidence="1" id="KW-0175">Coiled coil</keyword>
<feature type="coiled-coil region" evidence="1">
    <location>
        <begin position="63"/>
        <end position="97"/>
    </location>
</feature>
<dbReference type="RefSeq" id="WP_214360186.1">
    <property type="nucleotide sequence ID" value="NZ_JAEKFT010000004.1"/>
</dbReference>
<name>A0A944DKG9_DENI1</name>
<proteinExistence type="predicted"/>
<gene>
    <name evidence="3" type="ORF">I8J34_04480</name>
</gene>
<dbReference type="AlphaFoldDB" id="A0A944DKG9"/>
<sequence length="119" mass="12899">MPIPWLTAAKMIPWTDVIAAAPGIARGARELWKRVQARDDAQAAPDTVVDDPVARLAVLERSVADLNQEAAQRSELIAQLAEQNERLIAALDRQQRSTRWALGLAIAAVIGLAIVLLTT</sequence>
<protein>
    <submittedName>
        <fullName evidence="3">Uncharacterized protein</fullName>
    </submittedName>
</protein>
<keyword evidence="2" id="KW-1133">Transmembrane helix</keyword>
<evidence type="ECO:0000256" key="1">
    <source>
        <dbReference type="SAM" id="Coils"/>
    </source>
</evidence>
<evidence type="ECO:0000313" key="4">
    <source>
        <dbReference type="Proteomes" id="UP000694660"/>
    </source>
</evidence>
<accession>A0A944DKG9</accession>
<feature type="transmembrane region" description="Helical" evidence="2">
    <location>
        <begin position="100"/>
        <end position="118"/>
    </location>
</feature>
<evidence type="ECO:0000313" key="3">
    <source>
        <dbReference type="EMBL" id="MBT0960424.1"/>
    </source>
</evidence>
<evidence type="ECO:0000256" key="2">
    <source>
        <dbReference type="SAM" id="Phobius"/>
    </source>
</evidence>
<dbReference type="Proteomes" id="UP000694660">
    <property type="component" value="Unassembled WGS sequence"/>
</dbReference>